<accession>A0A2K8Z830</accession>
<dbReference type="Proteomes" id="UP000232883">
    <property type="component" value="Chromosome"/>
</dbReference>
<dbReference type="KEGG" id="spir:CWM47_31520"/>
<keyword evidence="1" id="KW-0378">Hydrolase</keyword>
<keyword evidence="2" id="KW-1185">Reference proteome</keyword>
<gene>
    <name evidence="1" type="ORF">CWM47_31520</name>
</gene>
<organism evidence="1 2">
    <name type="scientific">Spirosoma pollinicola</name>
    <dbReference type="NCBI Taxonomy" id="2057025"/>
    <lineage>
        <taxon>Bacteria</taxon>
        <taxon>Pseudomonadati</taxon>
        <taxon>Bacteroidota</taxon>
        <taxon>Cytophagia</taxon>
        <taxon>Cytophagales</taxon>
        <taxon>Cytophagaceae</taxon>
        <taxon>Spirosoma</taxon>
    </lineage>
</organism>
<reference evidence="1 2" key="1">
    <citation type="submission" date="2017-11" db="EMBL/GenBank/DDBJ databases">
        <title>Taxonomic description and genome sequences of Spirosoma HA7 sp. nov., isolated from pollen microhabitat of Corylus avellana.</title>
        <authorList>
            <person name="Ambika Manirajan B."/>
            <person name="Suarez C."/>
            <person name="Ratering S."/>
            <person name="Geissler-Plaum R."/>
            <person name="Cardinale M."/>
            <person name="Sylvia S."/>
        </authorList>
    </citation>
    <scope>NUCLEOTIDE SEQUENCE [LARGE SCALE GENOMIC DNA]</scope>
    <source>
        <strain evidence="1 2">HA7</strain>
    </source>
</reference>
<protein>
    <submittedName>
        <fullName evidence="1">Alpha/beta hydrolase</fullName>
    </submittedName>
</protein>
<dbReference type="OrthoDB" id="823958at2"/>
<dbReference type="EMBL" id="CP025096">
    <property type="protein sequence ID" value="AUD05979.1"/>
    <property type="molecule type" value="Genomic_DNA"/>
</dbReference>
<dbReference type="AlphaFoldDB" id="A0A2K8Z830"/>
<evidence type="ECO:0000313" key="2">
    <source>
        <dbReference type="Proteomes" id="UP000232883"/>
    </source>
</evidence>
<dbReference type="GO" id="GO:0016787">
    <property type="term" value="F:hydrolase activity"/>
    <property type="evidence" value="ECO:0007669"/>
    <property type="project" value="UniProtKB-KW"/>
</dbReference>
<dbReference type="InterPro" id="IPR029058">
    <property type="entry name" value="AB_hydrolase_fold"/>
</dbReference>
<name>A0A2K8Z830_9BACT</name>
<dbReference type="SUPFAM" id="SSF53474">
    <property type="entry name" value="alpha/beta-Hydrolases"/>
    <property type="match status" value="1"/>
</dbReference>
<sequence>MLPFPLKHLVICLVLLCLPFSLMAQRYVFFLHNRFLEEHELSAVEPTYGRAEYTEIIMAFQKAGFEVISEKRPANTDVNQYANKVGQQIDSLLRKGVQPNYITVIGTSKGGYIAQHVSTLAANPALNFIFIGCFRESDLKDLPNINFCGNILTIYERSDPFGVSAIERKKTSRLPITRFEEIELNTNQKHGFLFHALPEWIEPSIQWANSHYAKAILR</sequence>
<proteinExistence type="predicted"/>
<evidence type="ECO:0000313" key="1">
    <source>
        <dbReference type="EMBL" id="AUD05979.1"/>
    </source>
</evidence>